<organism evidence="2 3">
    <name type="scientific">Jannaschia rubra</name>
    <dbReference type="NCBI Taxonomy" id="282197"/>
    <lineage>
        <taxon>Bacteria</taxon>
        <taxon>Pseudomonadati</taxon>
        <taxon>Pseudomonadota</taxon>
        <taxon>Alphaproteobacteria</taxon>
        <taxon>Rhodobacterales</taxon>
        <taxon>Roseobacteraceae</taxon>
        <taxon>Jannaschia</taxon>
    </lineage>
</organism>
<evidence type="ECO:0000313" key="3">
    <source>
        <dbReference type="Proteomes" id="UP000048908"/>
    </source>
</evidence>
<keyword evidence="1" id="KW-0732">Signal</keyword>
<dbReference type="EMBL" id="CXPG01000022">
    <property type="protein sequence ID" value="CTQ34474.1"/>
    <property type="molecule type" value="Genomic_DNA"/>
</dbReference>
<feature type="chain" id="PRO_5005807276" description="Secreted protein" evidence="1">
    <location>
        <begin position="23"/>
        <end position="95"/>
    </location>
</feature>
<dbReference type="AlphaFoldDB" id="A0A0M6XX26"/>
<accession>A0A0M6XX26</accession>
<reference evidence="2 3" key="1">
    <citation type="submission" date="2015-07" db="EMBL/GenBank/DDBJ databases">
        <authorList>
            <person name="Noorani M."/>
        </authorList>
    </citation>
    <scope>NUCLEOTIDE SEQUENCE [LARGE SCALE GENOMIC DNA]</scope>
    <source>
        <strain evidence="2 3">CECT 5088</strain>
    </source>
</reference>
<feature type="signal peptide" evidence="1">
    <location>
        <begin position="1"/>
        <end position="22"/>
    </location>
</feature>
<proteinExistence type="predicted"/>
<evidence type="ECO:0008006" key="4">
    <source>
        <dbReference type="Google" id="ProtNLM"/>
    </source>
</evidence>
<sequence length="95" mass="10801">MIRQAASWAVALIFFSVLGVSASDAETCLAPSRPFVPSDPADAREYADLIRQDFETYLAEIQGYFRCLDAERVRAFNEAQEVSEEYGRFIETVRR</sequence>
<dbReference type="RefSeq" id="WP_233489825.1">
    <property type="nucleotide sequence ID" value="NZ_CXPG01000022.1"/>
</dbReference>
<keyword evidence="3" id="KW-1185">Reference proteome</keyword>
<dbReference type="Proteomes" id="UP000048908">
    <property type="component" value="Unassembled WGS sequence"/>
</dbReference>
<evidence type="ECO:0000256" key="1">
    <source>
        <dbReference type="SAM" id="SignalP"/>
    </source>
</evidence>
<evidence type="ECO:0000313" key="2">
    <source>
        <dbReference type="EMBL" id="CTQ34474.1"/>
    </source>
</evidence>
<gene>
    <name evidence="2" type="ORF">JAN5088_03270</name>
</gene>
<protein>
    <recommendedName>
        <fullName evidence="4">Secreted protein</fullName>
    </recommendedName>
</protein>
<name>A0A0M6XX26_9RHOB</name>